<dbReference type="Gene3D" id="3.40.50.720">
    <property type="entry name" value="NAD(P)-binding Rossmann-like Domain"/>
    <property type="match status" value="1"/>
</dbReference>
<dbReference type="PROSITE" id="PS00061">
    <property type="entry name" value="ADH_SHORT"/>
    <property type="match status" value="1"/>
</dbReference>
<organism evidence="4 5">
    <name type="scientific">Ornithinibacter aureus</name>
    <dbReference type="NCBI Taxonomy" id="622664"/>
    <lineage>
        <taxon>Bacteria</taxon>
        <taxon>Bacillati</taxon>
        <taxon>Actinomycetota</taxon>
        <taxon>Actinomycetes</taxon>
        <taxon>Micrococcales</taxon>
        <taxon>Intrasporangiaceae</taxon>
        <taxon>Ornithinibacter</taxon>
    </lineage>
</organism>
<evidence type="ECO:0000256" key="3">
    <source>
        <dbReference type="SAM" id="MobiDB-lite"/>
    </source>
</evidence>
<dbReference type="PRINTS" id="PR00080">
    <property type="entry name" value="SDRFAMILY"/>
</dbReference>
<dbReference type="InterPro" id="IPR036291">
    <property type="entry name" value="NAD(P)-bd_dom_sf"/>
</dbReference>
<keyword evidence="5" id="KW-1185">Reference proteome</keyword>
<comment type="similarity">
    <text evidence="1 2">Belongs to the short-chain dehydrogenases/reductases (SDR) family.</text>
</comment>
<dbReference type="EMBL" id="BAABFX010000037">
    <property type="protein sequence ID" value="GAA4400131.1"/>
    <property type="molecule type" value="Genomic_DNA"/>
</dbReference>
<feature type="region of interest" description="Disordered" evidence="3">
    <location>
        <begin position="1"/>
        <end position="26"/>
    </location>
</feature>
<dbReference type="PANTHER" id="PTHR42760">
    <property type="entry name" value="SHORT-CHAIN DEHYDROGENASES/REDUCTASES FAMILY MEMBER"/>
    <property type="match status" value="1"/>
</dbReference>
<reference evidence="5" key="1">
    <citation type="journal article" date="2019" name="Int. J. Syst. Evol. Microbiol.">
        <title>The Global Catalogue of Microorganisms (GCM) 10K type strain sequencing project: providing services to taxonomists for standard genome sequencing and annotation.</title>
        <authorList>
            <consortium name="The Broad Institute Genomics Platform"/>
            <consortium name="The Broad Institute Genome Sequencing Center for Infectious Disease"/>
            <person name="Wu L."/>
            <person name="Ma J."/>
        </authorList>
    </citation>
    <scope>NUCLEOTIDE SEQUENCE [LARGE SCALE GENOMIC DNA]</scope>
    <source>
        <strain evidence="5">JCM 17738</strain>
    </source>
</reference>
<evidence type="ECO:0000313" key="5">
    <source>
        <dbReference type="Proteomes" id="UP001500390"/>
    </source>
</evidence>
<dbReference type="Pfam" id="PF00106">
    <property type="entry name" value="adh_short"/>
    <property type="match status" value="1"/>
</dbReference>
<evidence type="ECO:0000256" key="1">
    <source>
        <dbReference type="ARBA" id="ARBA00006484"/>
    </source>
</evidence>
<sequence>MSTPAEVPVDDDGEVTPEPVTDDGRGGHLVAVVTGASRGIGRYVADALEDAGYSVERGSTATAPVSDRAAVTAWVAEILERQGRIDVLVNNAGVIDAEVDLFASDPEQWWQVQEVNVLGAYLMTRLVGEAMLHQGGGRIINVNSGAAGRPGLDASAYNVSKTALARITGSTHLAGWARGIRAFDLMPGVVRTDMTQAMHAHVGRTEWTAPEEVTDLVLALASGDLDAWSGRFVRAGVDTVESLRGRAETLGKRDRTLGLIPYGPDDPLA</sequence>
<dbReference type="Proteomes" id="UP001500390">
    <property type="component" value="Unassembled WGS sequence"/>
</dbReference>
<gene>
    <name evidence="4" type="ORF">GCM10023153_27330</name>
</gene>
<proteinExistence type="inferred from homology"/>
<dbReference type="InterPro" id="IPR020904">
    <property type="entry name" value="Sc_DH/Rdtase_CS"/>
</dbReference>
<dbReference type="SUPFAM" id="SSF51735">
    <property type="entry name" value="NAD(P)-binding Rossmann-fold domains"/>
    <property type="match status" value="1"/>
</dbReference>
<evidence type="ECO:0000256" key="2">
    <source>
        <dbReference type="RuleBase" id="RU000363"/>
    </source>
</evidence>
<protein>
    <submittedName>
        <fullName evidence="4">SDR family oxidoreductase</fullName>
    </submittedName>
</protein>
<name>A0ABP8K3P9_9MICO</name>
<dbReference type="PRINTS" id="PR00081">
    <property type="entry name" value="GDHRDH"/>
</dbReference>
<dbReference type="InterPro" id="IPR002347">
    <property type="entry name" value="SDR_fam"/>
</dbReference>
<accession>A0ABP8K3P9</accession>
<evidence type="ECO:0000313" key="4">
    <source>
        <dbReference type="EMBL" id="GAA4400131.1"/>
    </source>
</evidence>
<comment type="caution">
    <text evidence="4">The sequence shown here is derived from an EMBL/GenBank/DDBJ whole genome shotgun (WGS) entry which is preliminary data.</text>
</comment>
<dbReference type="CDD" id="cd05233">
    <property type="entry name" value="SDR_c"/>
    <property type="match status" value="1"/>
</dbReference>
<dbReference type="RefSeq" id="WP_246196714.1">
    <property type="nucleotide sequence ID" value="NZ_BAABFX010000037.1"/>
</dbReference>